<feature type="domain" description="Formyl transferase N-terminal" evidence="2">
    <location>
        <begin position="41"/>
        <end position="129"/>
    </location>
</feature>
<dbReference type="Pfam" id="PF02911">
    <property type="entry name" value="Formyl_trans_C"/>
    <property type="match status" value="1"/>
</dbReference>
<dbReference type="InterPro" id="IPR002376">
    <property type="entry name" value="Formyl_transf_N"/>
</dbReference>
<dbReference type="InterPro" id="IPR047180">
    <property type="entry name" value="HoxX-like"/>
</dbReference>
<evidence type="ECO:0000313" key="4">
    <source>
        <dbReference type="Proteomes" id="UP001652625"/>
    </source>
</evidence>
<dbReference type="RefSeq" id="XP_065643199.1">
    <property type="nucleotide sequence ID" value="XM_065787127.1"/>
</dbReference>
<keyword evidence="4" id="KW-1185">Reference proteome</keyword>
<dbReference type="CDD" id="cd06558">
    <property type="entry name" value="crotonase-like"/>
    <property type="match status" value="1"/>
</dbReference>
<comment type="similarity">
    <text evidence="1">Belongs to the enoyl-CoA hydratase/isomerase family.</text>
</comment>
<dbReference type="Pfam" id="PF00378">
    <property type="entry name" value="ECH_1"/>
    <property type="match status" value="1"/>
</dbReference>
<reference evidence="4" key="1">
    <citation type="submission" date="2025-05" db="UniProtKB">
        <authorList>
            <consortium name="RefSeq"/>
        </authorList>
    </citation>
    <scope>NUCLEOTIDE SEQUENCE [LARGE SCALE GENOMIC DNA]</scope>
</reference>
<dbReference type="GeneID" id="124809362"/>
<dbReference type="InterPro" id="IPR005793">
    <property type="entry name" value="Formyl_trans_C"/>
</dbReference>
<evidence type="ECO:0000259" key="3">
    <source>
        <dbReference type="Pfam" id="PF02911"/>
    </source>
</evidence>
<proteinExistence type="inferred from homology"/>
<evidence type="ECO:0000259" key="2">
    <source>
        <dbReference type="Pfam" id="PF00551"/>
    </source>
</evidence>
<feature type="domain" description="Formyl transferase C-terminal" evidence="3">
    <location>
        <begin position="185"/>
        <end position="289"/>
    </location>
</feature>
<dbReference type="InterPro" id="IPR029045">
    <property type="entry name" value="ClpP/crotonase-like_dom_sf"/>
</dbReference>
<evidence type="ECO:0000313" key="5">
    <source>
        <dbReference type="RefSeq" id="XP_065643199.1"/>
    </source>
</evidence>
<reference evidence="5" key="2">
    <citation type="submission" date="2025-08" db="UniProtKB">
        <authorList>
            <consortium name="RefSeq"/>
        </authorList>
    </citation>
    <scope>IDENTIFICATION</scope>
</reference>
<dbReference type="SUPFAM" id="SSF50486">
    <property type="entry name" value="FMT C-terminal domain-like"/>
    <property type="match status" value="1"/>
</dbReference>
<sequence length="557" mass="63477">MSSKSLDILLFLNKFNGLSQRIFLELQKLGHQIKVLEINKEDDMLKFSKEYYHDLIICPFLTKRVPREIWSNETKPCLIVHPGIQGDRGLTSLDWAIKENKMEWGVTVLQAAENMDAGNIWSTTNFSINRSNMNLLTKSSLYSNEVTNASVVSVLQAVKNFIDQVPSKPLDYSDPNTKGVLKRNMNNQDREIDWKCSAEEISSIIRMSDTQPGAIAVLSVPKCNYSNKYRIFGSVVEKEQSFSFDTNAPGDVVGHRNGAILVKCKKSFIWLSHLKSNKLKLPALYWLNQAKHSTAYIPAPKLNYLVGEEPQTFQEIWINVVDGVCFIHFNFYNGAMSVFQCKQLKNVLKLVDSNHLVKTVVLMGGYNCFSNGIHLNVIDNAEDSFDESWENINAINDVVKQIFQMSKITISALQGNAGAGGCMMALASDYVWCRKGVVLNPHYKSMKLFGSEYHTYFLKKRVGINKSRELLDSAMPILSSTALDIGMFDKVEGNTVEEFRQFVYKESLSVNSKSYIKNNSQKIYEELEHHRNIELSMMNLNFRNADYNEARRNFVHH</sequence>
<dbReference type="Gene3D" id="3.40.50.12230">
    <property type="match status" value="1"/>
</dbReference>
<dbReference type="InterPro" id="IPR018376">
    <property type="entry name" value="Enoyl-CoA_hyd/isom_CS"/>
</dbReference>
<accession>A0ABM4B2Z6</accession>
<name>A0ABM4B2Z6_HYDVU</name>
<dbReference type="PANTHER" id="PTHR43388">
    <property type="entry name" value="HYDROGENASE MATURATION FACTOR HOXX"/>
    <property type="match status" value="1"/>
</dbReference>
<organism evidence="4 5">
    <name type="scientific">Hydra vulgaris</name>
    <name type="common">Hydra</name>
    <name type="synonym">Hydra attenuata</name>
    <dbReference type="NCBI Taxonomy" id="6087"/>
    <lineage>
        <taxon>Eukaryota</taxon>
        <taxon>Metazoa</taxon>
        <taxon>Cnidaria</taxon>
        <taxon>Hydrozoa</taxon>
        <taxon>Hydroidolina</taxon>
        <taxon>Anthoathecata</taxon>
        <taxon>Aplanulata</taxon>
        <taxon>Hydridae</taxon>
        <taxon>Hydra</taxon>
    </lineage>
</organism>
<dbReference type="InterPro" id="IPR001753">
    <property type="entry name" value="Enoyl-CoA_hydra/iso"/>
</dbReference>
<dbReference type="Gene3D" id="3.90.226.10">
    <property type="entry name" value="2-enoyl-CoA Hydratase, Chain A, domain 1"/>
    <property type="match status" value="1"/>
</dbReference>
<dbReference type="SUPFAM" id="SSF53328">
    <property type="entry name" value="Formyltransferase"/>
    <property type="match status" value="1"/>
</dbReference>
<dbReference type="PANTHER" id="PTHR43388:SF1">
    <property type="entry name" value="HYDROGENASE MATURATION FACTOR HOXX"/>
    <property type="match status" value="1"/>
</dbReference>
<dbReference type="Proteomes" id="UP001652625">
    <property type="component" value="Chromosome 01"/>
</dbReference>
<dbReference type="SUPFAM" id="SSF52096">
    <property type="entry name" value="ClpP/crotonase"/>
    <property type="match status" value="1"/>
</dbReference>
<dbReference type="PROSITE" id="PS00166">
    <property type="entry name" value="ENOYL_COA_HYDRATASE"/>
    <property type="match status" value="1"/>
</dbReference>
<protein>
    <submittedName>
        <fullName evidence="5">Hydrogenase maturation factor HoxX-like isoform X2</fullName>
    </submittedName>
</protein>
<dbReference type="CDD" id="cd08650">
    <property type="entry name" value="FMT_core_HypX_N"/>
    <property type="match status" value="1"/>
</dbReference>
<gene>
    <name evidence="5" type="primary">LOC124809362</name>
</gene>
<dbReference type="Pfam" id="PF00551">
    <property type="entry name" value="Formyl_trans_N"/>
    <property type="match status" value="1"/>
</dbReference>
<dbReference type="InterPro" id="IPR011034">
    <property type="entry name" value="Formyl_transferase-like_C_sf"/>
</dbReference>
<evidence type="ECO:0000256" key="1">
    <source>
        <dbReference type="RuleBase" id="RU003707"/>
    </source>
</evidence>
<dbReference type="InterPro" id="IPR036477">
    <property type="entry name" value="Formyl_transf_N_sf"/>
</dbReference>